<protein>
    <submittedName>
        <fullName evidence="2">Uncharacterized protein</fullName>
    </submittedName>
</protein>
<proteinExistence type="predicted"/>
<dbReference type="Proteomes" id="UP000095287">
    <property type="component" value="Unplaced"/>
</dbReference>
<name>A0A1I7Z1V1_9BILA</name>
<evidence type="ECO:0000313" key="1">
    <source>
        <dbReference type="Proteomes" id="UP000095287"/>
    </source>
</evidence>
<evidence type="ECO:0000313" key="2">
    <source>
        <dbReference type="WBParaSite" id="L893_g21925.t1"/>
    </source>
</evidence>
<keyword evidence="1" id="KW-1185">Reference proteome</keyword>
<organism evidence="1 2">
    <name type="scientific">Steinernema glaseri</name>
    <dbReference type="NCBI Taxonomy" id="37863"/>
    <lineage>
        <taxon>Eukaryota</taxon>
        <taxon>Metazoa</taxon>
        <taxon>Ecdysozoa</taxon>
        <taxon>Nematoda</taxon>
        <taxon>Chromadorea</taxon>
        <taxon>Rhabditida</taxon>
        <taxon>Tylenchina</taxon>
        <taxon>Panagrolaimomorpha</taxon>
        <taxon>Strongyloidoidea</taxon>
        <taxon>Steinernematidae</taxon>
        <taxon>Steinernema</taxon>
    </lineage>
</organism>
<dbReference type="WBParaSite" id="L893_g21925.t1">
    <property type="protein sequence ID" value="L893_g21925.t1"/>
    <property type="gene ID" value="L893_g21925"/>
</dbReference>
<reference evidence="2" key="1">
    <citation type="submission" date="2016-11" db="UniProtKB">
        <authorList>
            <consortium name="WormBaseParasite"/>
        </authorList>
    </citation>
    <scope>IDENTIFICATION</scope>
</reference>
<dbReference type="AlphaFoldDB" id="A0A1I7Z1V1"/>
<sequence>MRNTNVKRMRMYRQNAGNVIGVWATEKNSVMWESHLGALTIDDSCALRRQREIRDMRNCLFTGHIQFNEVLKRGPITRKKGTEGCANVNA</sequence>
<accession>A0A1I7Z1V1</accession>